<comment type="caution">
    <text evidence="2">The sequence shown here is derived from an EMBL/GenBank/DDBJ whole genome shotgun (WGS) entry which is preliminary data.</text>
</comment>
<feature type="transmembrane region" description="Helical" evidence="1">
    <location>
        <begin position="20"/>
        <end position="39"/>
    </location>
</feature>
<organism evidence="2 3">
    <name type="scientific">Colletotrichum zoysiae</name>
    <dbReference type="NCBI Taxonomy" id="1216348"/>
    <lineage>
        <taxon>Eukaryota</taxon>
        <taxon>Fungi</taxon>
        <taxon>Dikarya</taxon>
        <taxon>Ascomycota</taxon>
        <taxon>Pezizomycotina</taxon>
        <taxon>Sordariomycetes</taxon>
        <taxon>Hypocreomycetidae</taxon>
        <taxon>Glomerellales</taxon>
        <taxon>Glomerellaceae</taxon>
        <taxon>Colletotrichum</taxon>
        <taxon>Colletotrichum graminicola species complex</taxon>
    </lineage>
</organism>
<accession>A0AAD9M5A7</accession>
<keyword evidence="1" id="KW-1133">Transmembrane helix</keyword>
<name>A0AAD9M5A7_9PEZI</name>
<dbReference type="AlphaFoldDB" id="A0AAD9M5A7"/>
<gene>
    <name evidence="2" type="ORF">LX32DRAFT_639121</name>
</gene>
<reference evidence="2" key="1">
    <citation type="submission" date="2021-06" db="EMBL/GenBank/DDBJ databases">
        <title>Comparative genomics, transcriptomics and evolutionary studies reveal genomic signatures of adaptation to plant cell wall in hemibiotrophic fungi.</title>
        <authorList>
            <consortium name="DOE Joint Genome Institute"/>
            <person name="Baroncelli R."/>
            <person name="Diaz J.F."/>
            <person name="Benocci T."/>
            <person name="Peng M."/>
            <person name="Battaglia E."/>
            <person name="Haridas S."/>
            <person name="Andreopoulos W."/>
            <person name="Labutti K."/>
            <person name="Pangilinan J."/>
            <person name="Floch G.L."/>
            <person name="Makela M.R."/>
            <person name="Henrissat B."/>
            <person name="Grigoriev I.V."/>
            <person name="Crouch J.A."/>
            <person name="De Vries R.P."/>
            <person name="Sukno S.A."/>
            <person name="Thon M.R."/>
        </authorList>
    </citation>
    <scope>NUCLEOTIDE SEQUENCE</scope>
    <source>
        <strain evidence="2">MAFF235873</strain>
    </source>
</reference>
<evidence type="ECO:0000256" key="1">
    <source>
        <dbReference type="SAM" id="Phobius"/>
    </source>
</evidence>
<keyword evidence="3" id="KW-1185">Reference proteome</keyword>
<sequence length="53" mass="5958">MALIDTARGPSSEAPMHAWGMPSLMTTILGMVMMANWWYRGGRKDRISFTKTP</sequence>
<keyword evidence="1" id="KW-0472">Membrane</keyword>
<protein>
    <submittedName>
        <fullName evidence="2">Uncharacterized protein</fullName>
    </submittedName>
</protein>
<evidence type="ECO:0000313" key="3">
    <source>
        <dbReference type="Proteomes" id="UP001232148"/>
    </source>
</evidence>
<dbReference type="EMBL" id="MU842864">
    <property type="protein sequence ID" value="KAK2029430.1"/>
    <property type="molecule type" value="Genomic_DNA"/>
</dbReference>
<evidence type="ECO:0000313" key="2">
    <source>
        <dbReference type="EMBL" id="KAK2029430.1"/>
    </source>
</evidence>
<proteinExistence type="predicted"/>
<keyword evidence="1" id="KW-0812">Transmembrane</keyword>
<dbReference type="Proteomes" id="UP001232148">
    <property type="component" value="Unassembled WGS sequence"/>
</dbReference>